<protein>
    <submittedName>
        <fullName evidence="4">Uncharacterized protein LOC112552944</fullName>
    </submittedName>
</protein>
<keyword evidence="2" id="KW-0732">Signal</keyword>
<evidence type="ECO:0000313" key="3">
    <source>
        <dbReference type="Proteomes" id="UP000504615"/>
    </source>
</evidence>
<evidence type="ECO:0000256" key="2">
    <source>
        <dbReference type="SAM" id="SignalP"/>
    </source>
</evidence>
<evidence type="ECO:0000256" key="1">
    <source>
        <dbReference type="SAM" id="MobiDB-lite"/>
    </source>
</evidence>
<accession>A0A8N1S8V3</accession>
<proteinExistence type="predicted"/>
<feature type="chain" id="PRO_5035427693" evidence="2">
    <location>
        <begin position="17"/>
        <end position="167"/>
    </location>
</feature>
<gene>
    <name evidence="4" type="primary">LOC112552944</name>
</gene>
<keyword evidence="3" id="KW-1185">Reference proteome</keyword>
<organism evidence="3 4">
    <name type="scientific">Pogonomyrmex barbatus</name>
    <name type="common">red harvester ant</name>
    <dbReference type="NCBI Taxonomy" id="144034"/>
    <lineage>
        <taxon>Eukaryota</taxon>
        <taxon>Metazoa</taxon>
        <taxon>Ecdysozoa</taxon>
        <taxon>Arthropoda</taxon>
        <taxon>Hexapoda</taxon>
        <taxon>Insecta</taxon>
        <taxon>Pterygota</taxon>
        <taxon>Neoptera</taxon>
        <taxon>Endopterygota</taxon>
        <taxon>Hymenoptera</taxon>
        <taxon>Apocrita</taxon>
        <taxon>Aculeata</taxon>
        <taxon>Formicoidea</taxon>
        <taxon>Formicidae</taxon>
        <taxon>Myrmicinae</taxon>
        <taxon>Pogonomyrmex</taxon>
    </lineage>
</organism>
<dbReference type="AlphaFoldDB" id="A0A8N1S8V3"/>
<sequence length="167" mass="18755">MRLFASMGVLWAPTVADWARQGEGRVGVPRSTLVFIPNSAKRRNFVFGGGRRYGEIGGKGGEGEEGSNGEGSGTAQSTERSEREEWQFFKIKAVKPNLQVCRRKRIEVVKILVCCIRARNPSSPSVSPLFSFVPAFPRTLPTPFERRRSRRALSLPSRWLNCRTKRS</sequence>
<dbReference type="RefSeq" id="XP_025075299.1">
    <property type="nucleotide sequence ID" value="XM_025219514.1"/>
</dbReference>
<feature type="compositionally biased region" description="Gly residues" evidence="1">
    <location>
        <begin position="56"/>
        <end position="72"/>
    </location>
</feature>
<reference evidence="4" key="1">
    <citation type="submission" date="2025-08" db="UniProtKB">
        <authorList>
            <consortium name="RefSeq"/>
        </authorList>
    </citation>
    <scope>IDENTIFICATION</scope>
</reference>
<name>A0A8N1S8V3_9HYME</name>
<feature type="region of interest" description="Disordered" evidence="1">
    <location>
        <begin position="56"/>
        <end position="81"/>
    </location>
</feature>
<feature type="signal peptide" evidence="2">
    <location>
        <begin position="1"/>
        <end position="16"/>
    </location>
</feature>
<evidence type="ECO:0000313" key="4">
    <source>
        <dbReference type="RefSeq" id="XP_025075299.1"/>
    </source>
</evidence>
<dbReference type="GeneID" id="112552944"/>
<dbReference type="Proteomes" id="UP000504615">
    <property type="component" value="Unplaced"/>
</dbReference>